<evidence type="ECO:0000256" key="2">
    <source>
        <dbReference type="RuleBase" id="RU361185"/>
    </source>
</evidence>
<dbReference type="InterPro" id="IPR017853">
    <property type="entry name" value="GH"/>
</dbReference>
<dbReference type="SUPFAM" id="SSF51011">
    <property type="entry name" value="Glycosyl hydrolase domain"/>
    <property type="match status" value="1"/>
</dbReference>
<dbReference type="Gene3D" id="2.60.40.1180">
    <property type="entry name" value="Golgi alpha-mannosidase II"/>
    <property type="match status" value="1"/>
</dbReference>
<feature type="domain" description="Glycoside hydrolase family 31 TIM barrel" evidence="3">
    <location>
        <begin position="241"/>
        <end position="544"/>
    </location>
</feature>
<dbReference type="EMBL" id="BAABFR010000025">
    <property type="protein sequence ID" value="GAA4391265.1"/>
    <property type="molecule type" value="Genomic_DNA"/>
</dbReference>
<dbReference type="CDD" id="cd14752">
    <property type="entry name" value="GH31_N"/>
    <property type="match status" value="1"/>
</dbReference>
<dbReference type="PANTHER" id="PTHR46959:SF2">
    <property type="entry name" value="SULFOQUINOVOSIDASE"/>
    <property type="match status" value="1"/>
</dbReference>
<dbReference type="Gene3D" id="2.60.40.1760">
    <property type="entry name" value="glycosyl hydrolase (family 31)"/>
    <property type="match status" value="1"/>
</dbReference>
<dbReference type="Gene3D" id="3.20.20.80">
    <property type="entry name" value="Glycosidases"/>
    <property type="match status" value="1"/>
</dbReference>
<dbReference type="InterPro" id="IPR052990">
    <property type="entry name" value="Sulfoquinovosidase_GH31"/>
</dbReference>
<protein>
    <submittedName>
        <fullName evidence="5">Alpha-glucosidase</fullName>
    </submittedName>
</protein>
<dbReference type="SUPFAM" id="SSF74650">
    <property type="entry name" value="Galactose mutarotase-like"/>
    <property type="match status" value="1"/>
</dbReference>
<dbReference type="InterPro" id="IPR044112">
    <property type="entry name" value="YihQ_TIM-like"/>
</dbReference>
<dbReference type="InterPro" id="IPR000322">
    <property type="entry name" value="Glyco_hydro_31_TIM"/>
</dbReference>
<dbReference type="PANTHER" id="PTHR46959">
    <property type="entry name" value="SULFOQUINOVOSIDASE"/>
    <property type="match status" value="1"/>
</dbReference>
<sequence length="674" mass="74477">MAGGFLQGGAAETVIEENVTPASGFTISDRDLVRFDAQTIDSAASDGAALTLGGRVRSTSGRTTDYTMSWTAVGPKQLRFQIALHDRGVNRVFLRYRADPGEQFWGFGQQLTYFDQRGRLLPILVQEHGVGRGLPIITEAIRSRFGARTAGSPVTTEVAVPHYISSINRSLMLESSQYSVFDLRTPGMVEIEQFDDRLSGQILYGTSPLDLIETYTGIAGRMRRLPDWVDDGAIVCAQGGTEVVRKLITTLADAHIPVSALWIQDWTGVNHTAAGKQVQWNWILDTGHYPDWAELQNDLATRLGAKTVLYVNPFLSHNNGYRHLFDIAAARGYLVKHRDGTPYQIRSASFEAGLIDLTNPATRAWITDVIKSNLIGNRAVGWMADFGEALPFDSVLHSGENPADFHNRYPEEWARINRDAIAETGHDTDGLFFSRSGFTRSPAISTLFWVGDQLQTWDAFDGLKSAITGCLSGGISGFSHVHSDIGGFDSIVGTIPGTTKEVALVRRTKELFLRWAEHSAFTSVMRTHQGISPADAWQIDQDADTLVQFRRMVALYRAWAPYRRRLSAEAARTGYPVMRAMALTFPQDSVAFDYQFQYTLGDALLLAPVTEPGARTAVAYLPRGNWYHPWTGSTYRHATGATVTVPAPIGRPPAFINLQSAFASELRRSFDMLV</sequence>
<comment type="similarity">
    <text evidence="1 2">Belongs to the glycosyl hydrolase 31 family.</text>
</comment>
<dbReference type="NCBIfam" id="NF007746">
    <property type="entry name" value="PRK10426.1"/>
    <property type="match status" value="1"/>
</dbReference>
<comment type="caution">
    <text evidence="5">The sequence shown here is derived from an EMBL/GenBank/DDBJ whole genome shotgun (WGS) entry which is preliminary data.</text>
</comment>
<dbReference type="InterPro" id="IPR048395">
    <property type="entry name" value="Glyco_hydro_31_C"/>
</dbReference>
<dbReference type="SUPFAM" id="SSF51445">
    <property type="entry name" value="(Trans)glycosidases"/>
    <property type="match status" value="1"/>
</dbReference>
<keyword evidence="2" id="KW-0378">Hydrolase</keyword>
<keyword evidence="6" id="KW-1185">Reference proteome</keyword>
<dbReference type="InterPro" id="IPR011013">
    <property type="entry name" value="Gal_mutarotase_sf_dom"/>
</dbReference>
<dbReference type="CDD" id="cd06594">
    <property type="entry name" value="GH31_glucosidase_YihQ"/>
    <property type="match status" value="1"/>
</dbReference>
<evidence type="ECO:0000259" key="4">
    <source>
        <dbReference type="Pfam" id="PF21365"/>
    </source>
</evidence>
<evidence type="ECO:0000256" key="1">
    <source>
        <dbReference type="ARBA" id="ARBA00007806"/>
    </source>
</evidence>
<evidence type="ECO:0000313" key="6">
    <source>
        <dbReference type="Proteomes" id="UP001500635"/>
    </source>
</evidence>
<dbReference type="Pfam" id="PF01055">
    <property type="entry name" value="Glyco_hydro_31_2nd"/>
    <property type="match status" value="1"/>
</dbReference>
<proteinExistence type="inferred from homology"/>
<evidence type="ECO:0000313" key="5">
    <source>
        <dbReference type="EMBL" id="GAA4391265.1"/>
    </source>
</evidence>
<keyword evidence="2" id="KW-0326">Glycosidase</keyword>
<name>A0ABP8JI56_9ACTN</name>
<dbReference type="Proteomes" id="UP001500635">
    <property type="component" value="Unassembled WGS sequence"/>
</dbReference>
<feature type="domain" description="Glycosyl hydrolase family 31 C-terminal" evidence="4">
    <location>
        <begin position="574"/>
        <end position="656"/>
    </location>
</feature>
<dbReference type="Pfam" id="PF21365">
    <property type="entry name" value="Glyco_hydro_31_3rd"/>
    <property type="match status" value="1"/>
</dbReference>
<evidence type="ECO:0000259" key="3">
    <source>
        <dbReference type="Pfam" id="PF01055"/>
    </source>
</evidence>
<dbReference type="InterPro" id="IPR013780">
    <property type="entry name" value="Glyco_hydro_b"/>
</dbReference>
<reference evidence="6" key="1">
    <citation type="journal article" date="2019" name="Int. J. Syst. Evol. Microbiol.">
        <title>The Global Catalogue of Microorganisms (GCM) 10K type strain sequencing project: providing services to taxonomists for standard genome sequencing and annotation.</title>
        <authorList>
            <consortium name="The Broad Institute Genomics Platform"/>
            <consortium name="The Broad Institute Genome Sequencing Center for Infectious Disease"/>
            <person name="Wu L."/>
            <person name="Ma J."/>
        </authorList>
    </citation>
    <scope>NUCLEOTIDE SEQUENCE [LARGE SCALE GENOMIC DNA]</scope>
    <source>
        <strain evidence="6">JCM 17688</strain>
    </source>
</reference>
<accession>A0ABP8JI56</accession>
<gene>
    <name evidence="5" type="ORF">GCM10023147_20010</name>
</gene>
<organism evidence="5 6">
    <name type="scientific">Tsukamurella soli</name>
    <dbReference type="NCBI Taxonomy" id="644556"/>
    <lineage>
        <taxon>Bacteria</taxon>
        <taxon>Bacillati</taxon>
        <taxon>Actinomycetota</taxon>
        <taxon>Actinomycetes</taxon>
        <taxon>Mycobacteriales</taxon>
        <taxon>Tsukamurellaceae</taxon>
        <taxon>Tsukamurella</taxon>
    </lineage>
</organism>